<feature type="domain" description="HAMP" evidence="11">
    <location>
        <begin position="227"/>
        <end position="280"/>
    </location>
</feature>
<evidence type="ECO:0000256" key="4">
    <source>
        <dbReference type="ARBA" id="ARBA00022989"/>
    </source>
</evidence>
<comment type="similarity">
    <text evidence="7">Belongs to the methyl-accepting chemotaxis (MCP) protein family.</text>
</comment>
<dbReference type="PANTHER" id="PTHR32089">
    <property type="entry name" value="METHYL-ACCEPTING CHEMOTAXIS PROTEIN MCPB"/>
    <property type="match status" value="1"/>
</dbReference>
<dbReference type="Gene3D" id="6.10.340.10">
    <property type="match status" value="1"/>
</dbReference>
<dbReference type="Proteomes" id="UP000256977">
    <property type="component" value="Unassembled WGS sequence"/>
</dbReference>
<dbReference type="Pfam" id="PF17200">
    <property type="entry name" value="sCache_2"/>
    <property type="match status" value="1"/>
</dbReference>
<comment type="caution">
    <text evidence="12">The sequence shown here is derived from an EMBL/GenBank/DDBJ whole genome shotgun (WGS) entry which is preliminary data.</text>
</comment>
<evidence type="ECO:0000256" key="9">
    <source>
        <dbReference type="SAM" id="Phobius"/>
    </source>
</evidence>
<feature type="domain" description="Methyl-accepting transducer" evidence="10">
    <location>
        <begin position="299"/>
        <end position="535"/>
    </location>
</feature>
<accession>A0A3D9IUD1</accession>
<sequence>MSKNAKYSRMLTIRKKLFAVCFFLLIVPILVLGVVAYRVASEETNDLIEKSLKNNVRMANEMLNALDESVKSGSVTREEAEESLRIMLLGEKRADNTRPINTKIDLGENGYFYVLDDKGTLLAHPSQEGENIWDKMTSDGVYYIRDVVTSALGGGGFTFYDWPLPHSDKEARKIVYAEANSNWGWIIAAGSYMRDYNEGQRAILWAIAITLISCLVGGMVALVLFSEHISRPIIRITKLAERMSQGDLTEEGLSVRNRDEIGRLAGAFNQLSHSLRELAGNQLLSANALAASSRQLSGVIGDTVKAAHRTSESLVELAAANEAQAKGVGETADAMEEMTVGIDRIANSAGMTFEASAATLKQAEEGRALLDQSSERMGTIHDTVGEIGQVVGQLGDRSQQIADISRAIREISAQTNLLALNASIEAARAGEHGKGFSVVAGEIRKLAERSDESAVQVTELVEAIVGDIERAGDSMAKGEREVQYGISSIRQTGEAFARIYEATRGVAEQAEEASAAAEQMSASVQEVAASLQQMEGGSAKSAETAGSITAANEEQLAAMDEIASSAERLSQMSTNMKELASRFKIS</sequence>
<feature type="transmembrane region" description="Helical" evidence="9">
    <location>
        <begin position="202"/>
        <end position="225"/>
    </location>
</feature>
<dbReference type="Pfam" id="PF00672">
    <property type="entry name" value="HAMP"/>
    <property type="match status" value="1"/>
</dbReference>
<dbReference type="PROSITE" id="PS50111">
    <property type="entry name" value="CHEMOTAXIS_TRANSDUC_2"/>
    <property type="match status" value="1"/>
</dbReference>
<dbReference type="RefSeq" id="WP_116062782.1">
    <property type="nucleotide sequence ID" value="NZ_QRDZ01000019.1"/>
</dbReference>
<dbReference type="EMBL" id="QRDZ01000019">
    <property type="protein sequence ID" value="RED65370.1"/>
    <property type="molecule type" value="Genomic_DNA"/>
</dbReference>
<gene>
    <name evidence="12" type="ORF">DFP98_1191</name>
</gene>
<dbReference type="InterPro" id="IPR003660">
    <property type="entry name" value="HAMP_dom"/>
</dbReference>
<comment type="subcellular location">
    <subcellularLocation>
        <location evidence="1">Cell membrane</location>
        <topology evidence="1">Multi-pass membrane protein</topology>
    </subcellularLocation>
</comment>
<evidence type="ECO:0000256" key="8">
    <source>
        <dbReference type="PROSITE-ProRule" id="PRU00284"/>
    </source>
</evidence>
<dbReference type="PROSITE" id="PS50885">
    <property type="entry name" value="HAMP"/>
    <property type="match status" value="1"/>
</dbReference>
<dbReference type="GO" id="GO:0005886">
    <property type="term" value="C:plasma membrane"/>
    <property type="evidence" value="ECO:0007669"/>
    <property type="project" value="UniProtKB-SubCell"/>
</dbReference>
<name>A0A3D9IUD1_9BACL</name>
<keyword evidence="13" id="KW-1185">Reference proteome</keyword>
<dbReference type="AlphaFoldDB" id="A0A3D9IUD1"/>
<dbReference type="SUPFAM" id="SSF58104">
    <property type="entry name" value="Methyl-accepting chemotaxis protein (MCP) signaling domain"/>
    <property type="match status" value="1"/>
</dbReference>
<evidence type="ECO:0000256" key="6">
    <source>
        <dbReference type="ARBA" id="ARBA00023224"/>
    </source>
</evidence>
<keyword evidence="6 8" id="KW-0807">Transducer</keyword>
<evidence type="ECO:0000313" key="12">
    <source>
        <dbReference type="EMBL" id="RED65370.1"/>
    </source>
</evidence>
<keyword evidence="2" id="KW-1003">Cell membrane</keyword>
<dbReference type="CDD" id="cd06225">
    <property type="entry name" value="HAMP"/>
    <property type="match status" value="1"/>
</dbReference>
<protein>
    <submittedName>
        <fullName evidence="12">Methyl-accepting chemotaxis sensory transducer with Cache sensor</fullName>
    </submittedName>
</protein>
<keyword evidence="4 9" id="KW-1133">Transmembrane helix</keyword>
<evidence type="ECO:0000259" key="11">
    <source>
        <dbReference type="PROSITE" id="PS50885"/>
    </source>
</evidence>
<dbReference type="SMART" id="SM00304">
    <property type="entry name" value="HAMP"/>
    <property type="match status" value="1"/>
</dbReference>
<dbReference type="GO" id="GO:0007165">
    <property type="term" value="P:signal transduction"/>
    <property type="evidence" value="ECO:0007669"/>
    <property type="project" value="UniProtKB-KW"/>
</dbReference>
<proteinExistence type="inferred from homology"/>
<evidence type="ECO:0000256" key="1">
    <source>
        <dbReference type="ARBA" id="ARBA00004651"/>
    </source>
</evidence>
<dbReference type="Gene3D" id="1.10.287.950">
    <property type="entry name" value="Methyl-accepting chemotaxis protein"/>
    <property type="match status" value="1"/>
</dbReference>
<evidence type="ECO:0000256" key="3">
    <source>
        <dbReference type="ARBA" id="ARBA00022692"/>
    </source>
</evidence>
<reference evidence="12 13" key="1">
    <citation type="submission" date="2018-07" db="EMBL/GenBank/DDBJ databases">
        <title>Genomic Encyclopedia of Type Strains, Phase III (KMG-III): the genomes of soil and plant-associated and newly described type strains.</title>
        <authorList>
            <person name="Whitman W."/>
        </authorList>
    </citation>
    <scope>NUCLEOTIDE SEQUENCE [LARGE SCALE GENOMIC DNA]</scope>
    <source>
        <strain evidence="12 13">CECT 7287</strain>
    </source>
</reference>
<evidence type="ECO:0000256" key="5">
    <source>
        <dbReference type="ARBA" id="ARBA00023136"/>
    </source>
</evidence>
<dbReference type="PANTHER" id="PTHR32089:SF114">
    <property type="entry name" value="METHYL-ACCEPTING CHEMOTAXIS PROTEIN MCPB"/>
    <property type="match status" value="1"/>
</dbReference>
<evidence type="ECO:0000256" key="2">
    <source>
        <dbReference type="ARBA" id="ARBA00022475"/>
    </source>
</evidence>
<dbReference type="Pfam" id="PF00015">
    <property type="entry name" value="MCPsignal"/>
    <property type="match status" value="1"/>
</dbReference>
<organism evidence="12 13">
    <name type="scientific">Cohnella phaseoli</name>
    <dbReference type="NCBI Taxonomy" id="456490"/>
    <lineage>
        <taxon>Bacteria</taxon>
        <taxon>Bacillati</taxon>
        <taxon>Bacillota</taxon>
        <taxon>Bacilli</taxon>
        <taxon>Bacillales</taxon>
        <taxon>Paenibacillaceae</taxon>
        <taxon>Cohnella</taxon>
    </lineage>
</organism>
<evidence type="ECO:0000259" key="10">
    <source>
        <dbReference type="PROSITE" id="PS50111"/>
    </source>
</evidence>
<evidence type="ECO:0000313" key="13">
    <source>
        <dbReference type="Proteomes" id="UP000256977"/>
    </source>
</evidence>
<dbReference type="CDD" id="cd11386">
    <property type="entry name" value="MCP_signal"/>
    <property type="match status" value="1"/>
</dbReference>
<dbReference type="SMART" id="SM01049">
    <property type="entry name" value="Cache_2"/>
    <property type="match status" value="1"/>
</dbReference>
<keyword evidence="3 9" id="KW-0812">Transmembrane</keyword>
<evidence type="ECO:0000256" key="7">
    <source>
        <dbReference type="ARBA" id="ARBA00029447"/>
    </source>
</evidence>
<dbReference type="Gene3D" id="3.30.450.20">
    <property type="entry name" value="PAS domain"/>
    <property type="match status" value="1"/>
</dbReference>
<keyword evidence="5 9" id="KW-0472">Membrane</keyword>
<dbReference type="InterPro" id="IPR004089">
    <property type="entry name" value="MCPsignal_dom"/>
</dbReference>
<dbReference type="CDD" id="cd12912">
    <property type="entry name" value="PDC2_MCP_like"/>
    <property type="match status" value="1"/>
</dbReference>
<dbReference type="InterPro" id="IPR033480">
    <property type="entry name" value="sCache_2"/>
</dbReference>
<dbReference type="OrthoDB" id="9810264at2"/>
<dbReference type="SMART" id="SM00283">
    <property type="entry name" value="MA"/>
    <property type="match status" value="1"/>
</dbReference>